<evidence type="ECO:0000313" key="2">
    <source>
        <dbReference type="Proteomes" id="UP000032142"/>
    </source>
</evidence>
<organism evidence="1 2">
    <name type="scientific">Gossypium arboreum</name>
    <name type="common">Tree cotton</name>
    <name type="synonym">Gossypium nanking</name>
    <dbReference type="NCBI Taxonomy" id="29729"/>
    <lineage>
        <taxon>Eukaryota</taxon>
        <taxon>Viridiplantae</taxon>
        <taxon>Streptophyta</taxon>
        <taxon>Embryophyta</taxon>
        <taxon>Tracheophyta</taxon>
        <taxon>Spermatophyta</taxon>
        <taxon>Magnoliopsida</taxon>
        <taxon>eudicotyledons</taxon>
        <taxon>Gunneridae</taxon>
        <taxon>Pentapetalae</taxon>
        <taxon>rosids</taxon>
        <taxon>malvids</taxon>
        <taxon>Malvales</taxon>
        <taxon>Malvaceae</taxon>
        <taxon>Malvoideae</taxon>
        <taxon>Gossypium</taxon>
    </lineage>
</organism>
<sequence>MQKGSSPDGCSLSNLASRRICVHCGFSPDSESD</sequence>
<proteinExistence type="predicted"/>
<name>A0A0B0NDX4_GOSAR</name>
<comment type="caution">
    <text evidence="1">The sequence shown here is derived from an EMBL/GenBank/DDBJ whole genome shotgun (WGS) entry which is preliminary data.</text>
</comment>
<keyword evidence="2" id="KW-1185">Reference proteome</keyword>
<gene>
    <name evidence="1" type="ORF">F383_36435</name>
</gene>
<dbReference type="AlphaFoldDB" id="A0A0B0NDX4"/>
<dbReference type="Proteomes" id="UP000032142">
    <property type="component" value="Unassembled WGS sequence"/>
</dbReference>
<dbReference type="EMBL" id="JRRC01534957">
    <property type="protein sequence ID" value="KHG09226.1"/>
    <property type="molecule type" value="Genomic_DNA"/>
</dbReference>
<accession>A0A0B0NDX4</accession>
<evidence type="ECO:0000313" key="1">
    <source>
        <dbReference type="EMBL" id="KHG09226.1"/>
    </source>
</evidence>
<protein>
    <submittedName>
        <fullName evidence="1">Uncharacterized protein</fullName>
    </submittedName>
</protein>
<reference evidence="2" key="1">
    <citation type="submission" date="2014-09" db="EMBL/GenBank/DDBJ databases">
        <authorList>
            <person name="Mudge J."/>
            <person name="Ramaraj T."/>
            <person name="Lindquist I.E."/>
            <person name="Bharti A.K."/>
            <person name="Sundararajan A."/>
            <person name="Cameron C.T."/>
            <person name="Woodward J.E."/>
            <person name="May G.D."/>
            <person name="Brubaker C."/>
            <person name="Broadhvest J."/>
            <person name="Wilkins T.A."/>
        </authorList>
    </citation>
    <scope>NUCLEOTIDE SEQUENCE</scope>
    <source>
        <strain evidence="2">cv. AKA8401</strain>
    </source>
</reference>